<name>A0A9X2IVE2_9NOCA</name>
<sequence>MPVLPRSAAASDRPFDPARIRELFLAVAEFHRASASTTHRPLPVIEAADRPHPGRAADAGRGVHRWAADADSVRVRTHVHTTGDDIDRFVRCVASIASEVR</sequence>
<evidence type="ECO:0000313" key="2">
    <source>
        <dbReference type="Proteomes" id="UP001139157"/>
    </source>
</evidence>
<dbReference type="RefSeq" id="WP_251909218.1">
    <property type="nucleotide sequence ID" value="NZ_JAMRXG010000001.1"/>
</dbReference>
<protein>
    <submittedName>
        <fullName evidence="1">Uncharacterized protein</fullName>
    </submittedName>
</protein>
<evidence type="ECO:0000313" key="1">
    <source>
        <dbReference type="EMBL" id="MCM6772359.1"/>
    </source>
</evidence>
<dbReference type="EMBL" id="JAMRXG010000001">
    <property type="protein sequence ID" value="MCM6772359.1"/>
    <property type="molecule type" value="Genomic_DNA"/>
</dbReference>
<organism evidence="1 2">
    <name type="scientific">Nocardia pulmonis</name>
    <dbReference type="NCBI Taxonomy" id="2951408"/>
    <lineage>
        <taxon>Bacteria</taxon>
        <taxon>Bacillati</taxon>
        <taxon>Actinomycetota</taxon>
        <taxon>Actinomycetes</taxon>
        <taxon>Mycobacteriales</taxon>
        <taxon>Nocardiaceae</taxon>
        <taxon>Nocardia</taxon>
    </lineage>
</organism>
<dbReference type="Proteomes" id="UP001139157">
    <property type="component" value="Unassembled WGS sequence"/>
</dbReference>
<proteinExistence type="predicted"/>
<accession>A0A9X2IVE2</accession>
<comment type="caution">
    <text evidence="1">The sequence shown here is derived from an EMBL/GenBank/DDBJ whole genome shotgun (WGS) entry which is preliminary data.</text>
</comment>
<reference evidence="1" key="1">
    <citation type="submission" date="2022-06" db="EMBL/GenBank/DDBJ databases">
        <title>Novel species in genus nocardia.</title>
        <authorList>
            <person name="Li F."/>
        </authorList>
    </citation>
    <scope>NUCLEOTIDE SEQUENCE</scope>
    <source>
        <strain evidence="1">CDC141</strain>
    </source>
</reference>
<keyword evidence="2" id="KW-1185">Reference proteome</keyword>
<gene>
    <name evidence="1" type="ORF">NDR86_02590</name>
</gene>
<dbReference type="AlphaFoldDB" id="A0A9X2IVE2"/>